<dbReference type="RefSeq" id="WP_170216705.1">
    <property type="nucleotide sequence ID" value="NZ_AP019700.1"/>
</dbReference>
<comment type="function">
    <text evidence="2">Catalyzes the ATP-dependent biosynthesis of glutamine from glutamate and ammonia.</text>
</comment>
<sequence>MADSGLGEQEIVFVGQVDLGGVLRGKGVLGHEWPYRCRWGVGWPPANLMLTPFGSLAANDFGSRGDVFIVPDPETLTSIVAVPGTPPVRLALGHLRTDDGQAWDCCPRAFLEAALADLELATGWRLKGAFEHEFLYSGLEHRLGDPFSLGAYQRLAPFADRLVTALAAAGVAAETVIPEYAPQQVEVPIAPAIGMAIADQSTIFREVVRAVAQSFGERASFTPIGEAGGVGSGAHLHFSFLDGAGLPAMHDASTATGLSARAAAFVAGIRRRLPDMVAVMAPTVVSYDRLQPHRWSAAYNTLAVRDREAALRICPVRPGTGRPVAEQFNVEFRATDGAANPYLVLGLLVRAGLEGIRLGLLPDEPLEGDPDAVAPGELARRGVERLSTSLPQALERLASGGRDLLPSALADAFATVKRAELAELEGVGPAEVIARYRAVF</sequence>
<feature type="domain" description="GS catalytic" evidence="9">
    <location>
        <begin position="107"/>
        <end position="440"/>
    </location>
</feature>
<dbReference type="SMART" id="SM01230">
    <property type="entry name" value="Gln-synt_C"/>
    <property type="match status" value="1"/>
</dbReference>
<dbReference type="PANTHER" id="PTHR43785:SF12">
    <property type="entry name" value="TYPE-1 GLUTAMINE SYNTHETASE 2"/>
    <property type="match status" value="1"/>
</dbReference>
<dbReference type="InterPro" id="IPR008147">
    <property type="entry name" value="Gln_synt_N"/>
</dbReference>
<gene>
    <name evidence="10" type="ORF">EDC65_5069</name>
</gene>
<dbReference type="Pfam" id="PF16952">
    <property type="entry name" value="Gln-synt_N_2"/>
    <property type="match status" value="1"/>
</dbReference>
<name>A0A3N1KI20_9PROT</name>
<keyword evidence="6" id="KW-0535">Nitrogen fixation</keyword>
<organism evidence="10 11">
    <name type="scientific">Stella humosa</name>
    <dbReference type="NCBI Taxonomy" id="94"/>
    <lineage>
        <taxon>Bacteria</taxon>
        <taxon>Pseudomonadati</taxon>
        <taxon>Pseudomonadota</taxon>
        <taxon>Alphaproteobacteria</taxon>
        <taxon>Rhodospirillales</taxon>
        <taxon>Stellaceae</taxon>
        <taxon>Stella</taxon>
    </lineage>
</organism>
<dbReference type="EMBL" id="RJKX01000018">
    <property type="protein sequence ID" value="ROP81213.1"/>
    <property type="molecule type" value="Genomic_DNA"/>
</dbReference>
<keyword evidence="5" id="KW-0067">ATP-binding</keyword>
<dbReference type="InterPro" id="IPR014746">
    <property type="entry name" value="Gln_synth/guanido_kin_cat_dom"/>
</dbReference>
<evidence type="ECO:0000256" key="4">
    <source>
        <dbReference type="ARBA" id="ARBA00022741"/>
    </source>
</evidence>
<dbReference type="PANTHER" id="PTHR43785">
    <property type="entry name" value="GAMMA-GLUTAMYLPUTRESCINE SYNTHETASE"/>
    <property type="match status" value="1"/>
</dbReference>
<dbReference type="Gene3D" id="3.10.20.70">
    <property type="entry name" value="Glutamine synthetase, N-terminal domain"/>
    <property type="match status" value="1"/>
</dbReference>
<proteinExistence type="inferred from homology"/>
<evidence type="ECO:0000256" key="3">
    <source>
        <dbReference type="ARBA" id="ARBA00022598"/>
    </source>
</evidence>
<dbReference type="Pfam" id="PF00120">
    <property type="entry name" value="Gln-synt_C"/>
    <property type="match status" value="1"/>
</dbReference>
<comment type="similarity">
    <text evidence="7 8">Belongs to the glutamine synthetase family.</text>
</comment>
<comment type="cofactor">
    <cofactor evidence="1">
        <name>Mg(2+)</name>
        <dbReference type="ChEBI" id="CHEBI:18420"/>
    </cofactor>
</comment>
<evidence type="ECO:0000256" key="5">
    <source>
        <dbReference type="ARBA" id="ARBA00022840"/>
    </source>
</evidence>
<keyword evidence="3" id="KW-0436">Ligase</keyword>
<dbReference type="Gene3D" id="3.30.590.10">
    <property type="entry name" value="Glutamine synthetase/guanido kinase, catalytic domain"/>
    <property type="match status" value="1"/>
</dbReference>
<dbReference type="GO" id="GO:0005524">
    <property type="term" value="F:ATP binding"/>
    <property type="evidence" value="ECO:0007669"/>
    <property type="project" value="UniProtKB-KW"/>
</dbReference>
<dbReference type="PROSITE" id="PS51987">
    <property type="entry name" value="GS_CATALYTIC"/>
    <property type="match status" value="1"/>
</dbReference>
<evidence type="ECO:0000259" key="9">
    <source>
        <dbReference type="PROSITE" id="PS51987"/>
    </source>
</evidence>
<evidence type="ECO:0000256" key="7">
    <source>
        <dbReference type="PROSITE-ProRule" id="PRU01331"/>
    </source>
</evidence>
<reference evidence="10 11" key="1">
    <citation type="submission" date="2018-11" db="EMBL/GenBank/DDBJ databases">
        <title>Genomic Encyclopedia of Type Strains, Phase IV (KMG-IV): sequencing the most valuable type-strain genomes for metagenomic binning, comparative biology and taxonomic classification.</title>
        <authorList>
            <person name="Goeker M."/>
        </authorList>
    </citation>
    <scope>NUCLEOTIDE SEQUENCE [LARGE SCALE GENOMIC DNA]</scope>
    <source>
        <strain evidence="10 11">DSM 5900</strain>
    </source>
</reference>
<dbReference type="GO" id="GO:0004356">
    <property type="term" value="F:glutamine synthetase activity"/>
    <property type="evidence" value="ECO:0007669"/>
    <property type="project" value="InterPro"/>
</dbReference>
<dbReference type="GO" id="GO:0006542">
    <property type="term" value="P:glutamine biosynthetic process"/>
    <property type="evidence" value="ECO:0007669"/>
    <property type="project" value="InterPro"/>
</dbReference>
<dbReference type="SUPFAM" id="SSF55931">
    <property type="entry name" value="Glutamine synthetase/guanido kinase"/>
    <property type="match status" value="1"/>
</dbReference>
<keyword evidence="4" id="KW-0547">Nucleotide-binding</keyword>
<evidence type="ECO:0000256" key="8">
    <source>
        <dbReference type="RuleBase" id="RU000384"/>
    </source>
</evidence>
<accession>A0A3N1KI20</accession>
<evidence type="ECO:0000256" key="6">
    <source>
        <dbReference type="ARBA" id="ARBA00023231"/>
    </source>
</evidence>
<comment type="caution">
    <text evidence="10">The sequence shown here is derived from an EMBL/GenBank/DDBJ whole genome shotgun (WGS) entry which is preliminary data.</text>
</comment>
<evidence type="ECO:0000313" key="10">
    <source>
        <dbReference type="EMBL" id="ROP81213.1"/>
    </source>
</evidence>
<evidence type="ECO:0000313" key="11">
    <source>
        <dbReference type="Proteomes" id="UP000278222"/>
    </source>
</evidence>
<dbReference type="InterPro" id="IPR008146">
    <property type="entry name" value="Gln_synth_cat_dom"/>
</dbReference>
<protein>
    <submittedName>
        <fullName evidence="10">Glutamine synthetase</fullName>
    </submittedName>
</protein>
<dbReference type="AlphaFoldDB" id="A0A3N1KI20"/>
<dbReference type="Proteomes" id="UP000278222">
    <property type="component" value="Unassembled WGS sequence"/>
</dbReference>
<keyword evidence="11" id="KW-1185">Reference proteome</keyword>
<evidence type="ECO:0000256" key="1">
    <source>
        <dbReference type="ARBA" id="ARBA00001946"/>
    </source>
</evidence>
<dbReference type="InterPro" id="IPR036651">
    <property type="entry name" value="Gln_synt_N_sf"/>
</dbReference>
<evidence type="ECO:0000256" key="2">
    <source>
        <dbReference type="ARBA" id="ARBA00003117"/>
    </source>
</evidence>